<dbReference type="InterPro" id="IPR023631">
    <property type="entry name" value="Amidase_dom"/>
</dbReference>
<evidence type="ECO:0000313" key="3">
    <source>
        <dbReference type="EMBL" id="GLW91221.1"/>
    </source>
</evidence>
<accession>A0A9W6V9N4</accession>
<dbReference type="AlphaFoldDB" id="A0A9W6V9N4"/>
<gene>
    <name evidence="3" type="ORF">Aglo03_20370</name>
</gene>
<comment type="caution">
    <text evidence="3">The sequence shown here is derived from an EMBL/GenBank/DDBJ whole genome shotgun (WGS) entry which is preliminary data.</text>
</comment>
<organism evidence="3 4">
    <name type="scientific">Actinokineospora globicatena</name>
    <dbReference type="NCBI Taxonomy" id="103729"/>
    <lineage>
        <taxon>Bacteria</taxon>
        <taxon>Bacillati</taxon>
        <taxon>Actinomycetota</taxon>
        <taxon>Actinomycetes</taxon>
        <taxon>Pseudonocardiales</taxon>
        <taxon>Pseudonocardiaceae</taxon>
        <taxon>Actinokineospora</taxon>
    </lineage>
</organism>
<dbReference type="InterPro" id="IPR036928">
    <property type="entry name" value="AS_sf"/>
</dbReference>
<dbReference type="EMBL" id="BSSD01000002">
    <property type="protein sequence ID" value="GLW91221.1"/>
    <property type="molecule type" value="Genomic_DNA"/>
</dbReference>
<dbReference type="Gene3D" id="3.90.1300.10">
    <property type="entry name" value="Amidase signature (AS) domain"/>
    <property type="match status" value="2"/>
</dbReference>
<dbReference type="PANTHER" id="PTHR11895">
    <property type="entry name" value="TRANSAMIDASE"/>
    <property type="match status" value="1"/>
</dbReference>
<name>A0A9W6V9N4_9PSEU</name>
<proteinExistence type="inferred from homology"/>
<dbReference type="PANTHER" id="PTHR11895:SF7">
    <property type="entry name" value="GLUTAMYL-TRNA(GLN) AMIDOTRANSFERASE SUBUNIT A, MITOCHONDRIAL"/>
    <property type="match status" value="1"/>
</dbReference>
<dbReference type="Pfam" id="PF01425">
    <property type="entry name" value="Amidase"/>
    <property type="match status" value="2"/>
</dbReference>
<dbReference type="RefSeq" id="WP_285609816.1">
    <property type="nucleotide sequence ID" value="NZ_BSSD01000002.1"/>
</dbReference>
<keyword evidence="4" id="KW-1185">Reference proteome</keyword>
<evidence type="ECO:0000256" key="1">
    <source>
        <dbReference type="ARBA" id="ARBA00009199"/>
    </source>
</evidence>
<protein>
    <recommendedName>
        <fullName evidence="2">Amidase domain-containing protein</fullName>
    </recommendedName>
</protein>
<feature type="domain" description="Amidase" evidence="2">
    <location>
        <begin position="264"/>
        <end position="342"/>
    </location>
</feature>
<feature type="domain" description="Amidase" evidence="2">
    <location>
        <begin position="89"/>
        <end position="203"/>
    </location>
</feature>
<reference evidence="3" key="1">
    <citation type="submission" date="2023-02" db="EMBL/GenBank/DDBJ databases">
        <title>Actinokineospora globicatena NBRC 15670.</title>
        <authorList>
            <person name="Ichikawa N."/>
            <person name="Sato H."/>
            <person name="Tonouchi N."/>
        </authorList>
    </citation>
    <scope>NUCLEOTIDE SEQUENCE</scope>
    <source>
        <strain evidence="3">NBRC 15670</strain>
    </source>
</reference>
<dbReference type="GO" id="GO:0003824">
    <property type="term" value="F:catalytic activity"/>
    <property type="evidence" value="ECO:0007669"/>
    <property type="project" value="InterPro"/>
</dbReference>
<dbReference type="Proteomes" id="UP001165042">
    <property type="component" value="Unassembled WGS sequence"/>
</dbReference>
<evidence type="ECO:0000313" key="4">
    <source>
        <dbReference type="Proteomes" id="UP001165042"/>
    </source>
</evidence>
<comment type="similarity">
    <text evidence="1">Belongs to the amidase family.</text>
</comment>
<evidence type="ECO:0000259" key="2">
    <source>
        <dbReference type="Pfam" id="PF01425"/>
    </source>
</evidence>
<dbReference type="SUPFAM" id="SSF75304">
    <property type="entry name" value="Amidase signature (AS) enzymes"/>
    <property type="match status" value="1"/>
</dbReference>
<sequence length="361" mass="37197">MLADYTAASGLAIARMVTSGQVSAVEVARMALGALRAVDERINAFQRVDADQVVEHARAVDQRVSAGEVLPLAGVPIGVKVGERRAGKALVAAGCVVLGSTSVPGPGPAWRTWGRTDRGLTKNPWHADRSPGGSSAGSAAAVAAGIVPIATGADGAGSIRIPAAWCGTTGVKVTSDTLVAPGFLTRSAADTKVCLEVLLGRDLEPTAPTAAWSDTLGFADTDPEQAAIARAAVRLPLVDVPVDLLDPERAWFDHRAGRPVDIAENRRRLAVVFDQADLVLTPTTPNPPHGHDGPGARMSTALTWLFNLTGHPAASVPAGFDADGCPVGLQVVARRNREQDLLAALPFGGSHNPGTTGRDSA</sequence>
<dbReference type="InterPro" id="IPR000120">
    <property type="entry name" value="Amidase"/>
</dbReference>